<comment type="caution">
    <text evidence="1">The sequence shown here is derived from an EMBL/GenBank/DDBJ whole genome shotgun (WGS) entry which is preliminary data.</text>
</comment>
<keyword evidence="2" id="KW-1185">Reference proteome</keyword>
<proteinExistence type="predicted"/>
<reference evidence="1 2" key="1">
    <citation type="submission" date="2018-06" db="EMBL/GenBank/DDBJ databases">
        <title>Freshwater and sediment microbial communities from various areas in North America, analyzing microbe dynamics in response to fracking.</title>
        <authorList>
            <person name="Lamendella R."/>
        </authorList>
    </citation>
    <scope>NUCLEOTIDE SEQUENCE [LARGE SCALE GENOMIC DNA]</scope>
    <source>
        <strain evidence="1 2">14_TX</strain>
    </source>
</reference>
<dbReference type="AlphaFoldDB" id="A0A366JZP8"/>
<organism evidence="1 2">
    <name type="scientific">Cytobacillus firmus</name>
    <name type="common">Bacillus firmus</name>
    <dbReference type="NCBI Taxonomy" id="1399"/>
    <lineage>
        <taxon>Bacteria</taxon>
        <taxon>Bacillati</taxon>
        <taxon>Bacillota</taxon>
        <taxon>Bacilli</taxon>
        <taxon>Bacillales</taxon>
        <taxon>Bacillaceae</taxon>
        <taxon>Cytobacillus</taxon>
    </lineage>
</organism>
<name>A0A366JZP8_CYTFI</name>
<dbReference type="EMBL" id="QNSF01000003">
    <property type="protein sequence ID" value="RBP94986.1"/>
    <property type="molecule type" value="Genomic_DNA"/>
</dbReference>
<evidence type="ECO:0000313" key="2">
    <source>
        <dbReference type="Proteomes" id="UP000252731"/>
    </source>
</evidence>
<evidence type="ECO:0000313" key="1">
    <source>
        <dbReference type="EMBL" id="RBP94986.1"/>
    </source>
</evidence>
<protein>
    <submittedName>
        <fullName evidence="1">Uncharacterized protein</fullName>
    </submittedName>
</protein>
<gene>
    <name evidence="1" type="ORF">DFO70_10314</name>
</gene>
<sequence length="122" mass="14212">MNFVPLGLKRTIVGRFHQHLLLVIILISYSTKAPFSLSENLHNVLCSNIQKRHLLTKEKRLFVEYPLNGTMHKKRSYSVNVIFSHINKLIPIININYVKGNQDRLTEFHQNSLTLNRNPSSF</sequence>
<dbReference type="Proteomes" id="UP000252731">
    <property type="component" value="Unassembled WGS sequence"/>
</dbReference>
<accession>A0A366JZP8</accession>